<dbReference type="InterPro" id="IPR020046">
    <property type="entry name" value="5-3_exonucl_a-hlix_arch_N"/>
</dbReference>
<protein>
    <submittedName>
        <fullName evidence="4">Exo 5'-3' exonuclease (Including N-terminal domain of PolI)</fullName>
    </submittedName>
</protein>
<dbReference type="Gene3D" id="1.10.150.20">
    <property type="entry name" value="5' to 3' exonuclease, C-terminal subdomain"/>
    <property type="match status" value="1"/>
</dbReference>
<evidence type="ECO:0000313" key="4">
    <source>
        <dbReference type="EMBL" id="CAB4124527.1"/>
    </source>
</evidence>
<feature type="domain" description="5'-3' exonuclease" evidence="3">
    <location>
        <begin position="1"/>
        <end position="227"/>
    </location>
</feature>
<dbReference type="SUPFAM" id="SSF88723">
    <property type="entry name" value="PIN domain-like"/>
    <property type="match status" value="1"/>
</dbReference>
<dbReference type="SUPFAM" id="SSF47807">
    <property type="entry name" value="5' to 3' exonuclease, C-terminal subdomain"/>
    <property type="match status" value="1"/>
</dbReference>
<dbReference type="GO" id="GO:0017108">
    <property type="term" value="F:5'-flap endonuclease activity"/>
    <property type="evidence" value="ECO:0007669"/>
    <property type="project" value="InterPro"/>
</dbReference>
<dbReference type="InterPro" id="IPR029060">
    <property type="entry name" value="PIN-like_dom_sf"/>
</dbReference>
<dbReference type="GO" id="GO:0003677">
    <property type="term" value="F:DNA binding"/>
    <property type="evidence" value="ECO:0007669"/>
    <property type="project" value="InterPro"/>
</dbReference>
<dbReference type="Gene3D" id="3.40.50.1010">
    <property type="entry name" value="5'-nuclease"/>
    <property type="match status" value="1"/>
</dbReference>
<sequence>MKLLIDADILAYHAAYSKEGNTISGAIDKVDELMEKIFWDCQRYNQKRDYSAYLTGKGNFRNQISDVYKANRPTEKPQTLKLIKNWLVDKYNAVVVEGQEADDAIAIEATKLGYDEVIIVSVDKDFKQLPCMIFNYRKGTFFKADELGSQYNFWTQVLTGDTVDNIKGIYGIGPAKAMKILEGSVTNQEMYQAVLKAYGGNKESLTKTAQLVYLRRKEGEMWQPPVKENLND</sequence>
<gene>
    <name evidence="5" type="ORF">UFOVP246_8</name>
    <name evidence="4" type="ORF">UFOVP59_24</name>
</gene>
<accession>A0A6J5KUD4</accession>
<dbReference type="GO" id="GO:0033567">
    <property type="term" value="P:DNA replication, Okazaki fragment processing"/>
    <property type="evidence" value="ECO:0007669"/>
    <property type="project" value="InterPro"/>
</dbReference>
<dbReference type="EMBL" id="LR798291">
    <property type="protein sequence ID" value="CAB5220571.1"/>
    <property type="molecule type" value="Genomic_DNA"/>
</dbReference>
<proteinExistence type="predicted"/>
<evidence type="ECO:0000256" key="1">
    <source>
        <dbReference type="ARBA" id="ARBA00022722"/>
    </source>
</evidence>
<name>A0A6J5KUD4_9CAUD</name>
<dbReference type="PANTHER" id="PTHR42646:SF2">
    <property type="entry name" value="5'-3' EXONUCLEASE FAMILY PROTEIN"/>
    <property type="match status" value="1"/>
</dbReference>
<evidence type="ECO:0000256" key="2">
    <source>
        <dbReference type="ARBA" id="ARBA00022801"/>
    </source>
</evidence>
<dbReference type="SMART" id="SM00475">
    <property type="entry name" value="53EXOc"/>
    <property type="match status" value="1"/>
</dbReference>
<keyword evidence="2" id="KW-0378">Hydrolase</keyword>
<keyword evidence="4" id="KW-0269">Exonuclease</keyword>
<dbReference type="PANTHER" id="PTHR42646">
    <property type="entry name" value="FLAP ENDONUCLEASE XNI"/>
    <property type="match status" value="1"/>
</dbReference>
<dbReference type="GO" id="GO:0008409">
    <property type="term" value="F:5'-3' exonuclease activity"/>
    <property type="evidence" value="ECO:0007669"/>
    <property type="project" value="InterPro"/>
</dbReference>
<keyword evidence="1" id="KW-0540">Nuclease</keyword>
<evidence type="ECO:0000313" key="5">
    <source>
        <dbReference type="EMBL" id="CAB5220571.1"/>
    </source>
</evidence>
<dbReference type="InterPro" id="IPR038969">
    <property type="entry name" value="FEN"/>
</dbReference>
<reference evidence="4" key="1">
    <citation type="submission" date="2020-04" db="EMBL/GenBank/DDBJ databases">
        <authorList>
            <person name="Chiriac C."/>
            <person name="Salcher M."/>
            <person name="Ghai R."/>
            <person name="Kavagutti S V."/>
        </authorList>
    </citation>
    <scope>NUCLEOTIDE SEQUENCE</scope>
</reference>
<organism evidence="4">
    <name type="scientific">uncultured Caudovirales phage</name>
    <dbReference type="NCBI Taxonomy" id="2100421"/>
    <lineage>
        <taxon>Viruses</taxon>
        <taxon>Duplodnaviria</taxon>
        <taxon>Heunggongvirae</taxon>
        <taxon>Uroviricota</taxon>
        <taxon>Caudoviricetes</taxon>
        <taxon>Peduoviridae</taxon>
        <taxon>Maltschvirus</taxon>
        <taxon>Maltschvirus maltsch</taxon>
    </lineage>
</organism>
<dbReference type="InterPro" id="IPR036279">
    <property type="entry name" value="5-3_exonuclease_C_sf"/>
</dbReference>
<dbReference type="InterPro" id="IPR002421">
    <property type="entry name" value="5-3_exonuclease"/>
</dbReference>
<evidence type="ECO:0000259" key="3">
    <source>
        <dbReference type="SMART" id="SM00475"/>
    </source>
</evidence>
<dbReference type="Pfam" id="PF02739">
    <property type="entry name" value="5_3_exonuc_N"/>
    <property type="match status" value="1"/>
</dbReference>
<dbReference type="EMBL" id="LR796181">
    <property type="protein sequence ID" value="CAB4124527.1"/>
    <property type="molecule type" value="Genomic_DNA"/>
</dbReference>